<dbReference type="InterPro" id="IPR027652">
    <property type="entry name" value="PRP8"/>
</dbReference>
<evidence type="ECO:0000256" key="4">
    <source>
        <dbReference type="ARBA" id="ARBA00023242"/>
    </source>
</evidence>
<evidence type="ECO:0000313" key="6">
    <source>
        <dbReference type="EnsemblPlants" id="OBART05G04400.2"/>
    </source>
</evidence>
<dbReference type="SMART" id="SM00232">
    <property type="entry name" value="JAB_MPN"/>
    <property type="match status" value="1"/>
</dbReference>
<reference evidence="6" key="1">
    <citation type="journal article" date="2009" name="Rice">
        <title>De Novo Next Generation Sequencing of Plant Genomes.</title>
        <authorList>
            <person name="Rounsley S."/>
            <person name="Marri P.R."/>
            <person name="Yu Y."/>
            <person name="He R."/>
            <person name="Sisneros N."/>
            <person name="Goicoechea J.L."/>
            <person name="Lee S.J."/>
            <person name="Angelova A."/>
            <person name="Kudrna D."/>
            <person name="Luo M."/>
            <person name="Affourtit J."/>
            <person name="Desany B."/>
            <person name="Knight J."/>
            <person name="Niazi F."/>
            <person name="Egholm M."/>
            <person name="Wing R.A."/>
        </authorList>
    </citation>
    <scope>NUCLEOTIDE SEQUENCE [LARGE SCALE GENOMIC DNA]</scope>
    <source>
        <strain evidence="6">cv. IRGC 105608</strain>
    </source>
</reference>
<dbReference type="FunFam" id="3.40.140.10:FF:000002">
    <property type="entry name" value="Pre-mRNA-processing-splicing factor 8"/>
    <property type="match status" value="1"/>
</dbReference>
<evidence type="ECO:0000256" key="3">
    <source>
        <dbReference type="ARBA" id="ARBA00022884"/>
    </source>
</evidence>
<dbReference type="EnsemblPlants" id="OBART05G04400.2">
    <property type="protein sequence ID" value="OBART05G04400.2"/>
    <property type="gene ID" value="OBART05G04400"/>
</dbReference>
<accession>A0A0D3G3L4</accession>
<dbReference type="PANTHER" id="PTHR11140">
    <property type="entry name" value="PRE-MRNA SPLICING FACTOR PRP8"/>
    <property type="match status" value="1"/>
</dbReference>
<keyword evidence="7" id="KW-1185">Reference proteome</keyword>
<dbReference type="GO" id="GO:0030620">
    <property type="term" value="F:U2 snRNA binding"/>
    <property type="evidence" value="ECO:0007669"/>
    <property type="project" value="TreeGrafter"/>
</dbReference>
<name>A0A0D3G3L4_9ORYZ</name>
<dbReference type="InterPro" id="IPR012984">
    <property type="entry name" value="PROCT"/>
</dbReference>
<dbReference type="PROSITE" id="PS50249">
    <property type="entry name" value="MPN"/>
    <property type="match status" value="1"/>
</dbReference>
<dbReference type="Pfam" id="PF08083">
    <property type="entry name" value="PROCN"/>
    <property type="match status" value="1"/>
</dbReference>
<dbReference type="GO" id="GO:0071013">
    <property type="term" value="C:catalytic step 2 spliceosome"/>
    <property type="evidence" value="ECO:0007669"/>
    <property type="project" value="TreeGrafter"/>
</dbReference>
<dbReference type="Pfam" id="PF08082">
    <property type="entry name" value="PRO8NT"/>
    <property type="match status" value="1"/>
</dbReference>
<dbReference type="PANTHER" id="PTHR11140:SF0">
    <property type="entry name" value="PRE-MRNA-PROCESSING-SPLICING FACTOR 8"/>
    <property type="match status" value="1"/>
</dbReference>
<dbReference type="GO" id="GO:0000244">
    <property type="term" value="P:spliceosomal tri-snRNP complex assembly"/>
    <property type="evidence" value="ECO:0007669"/>
    <property type="project" value="TreeGrafter"/>
</dbReference>
<keyword evidence="3" id="KW-0694">RNA-binding</keyword>
<dbReference type="AlphaFoldDB" id="A0A0D3G3L4"/>
<dbReference type="GO" id="GO:0030623">
    <property type="term" value="F:U5 snRNA binding"/>
    <property type="evidence" value="ECO:0007669"/>
    <property type="project" value="TreeGrafter"/>
</dbReference>
<comment type="subcellular location">
    <subcellularLocation>
        <location evidence="1">Nucleus</location>
    </subcellularLocation>
</comment>
<dbReference type="HOGENOM" id="CLU_312480_0_0_1"/>
<evidence type="ECO:0000313" key="7">
    <source>
        <dbReference type="Proteomes" id="UP000026960"/>
    </source>
</evidence>
<evidence type="ECO:0000259" key="5">
    <source>
        <dbReference type="PROSITE" id="PS50249"/>
    </source>
</evidence>
<keyword evidence="4" id="KW-0539">Nucleus</keyword>
<dbReference type="GO" id="GO:0030619">
    <property type="term" value="F:U1 snRNA binding"/>
    <property type="evidence" value="ECO:0007669"/>
    <property type="project" value="TreeGrafter"/>
</dbReference>
<dbReference type="Gramene" id="OBART05G04400.2">
    <property type="protein sequence ID" value="OBART05G04400.2"/>
    <property type="gene ID" value="OBART05G04400"/>
</dbReference>
<dbReference type="CDD" id="cd08056">
    <property type="entry name" value="MPN_PRP8"/>
    <property type="match status" value="1"/>
</dbReference>
<dbReference type="GO" id="GO:0097157">
    <property type="term" value="F:pre-mRNA intronic binding"/>
    <property type="evidence" value="ECO:0007669"/>
    <property type="project" value="TreeGrafter"/>
</dbReference>
<feature type="domain" description="MPN" evidence="5">
    <location>
        <begin position="623"/>
        <end position="754"/>
    </location>
</feature>
<sequence length="855" mass="100184">MPPEHVRKIIRDHGDMSSKKYRHDKRVYLGALKFVPHAVYKLLENMPMPWEQVRHVKILYHITGAITFVNEIPWVVEPIYLAQWGTMWIMMRREKRDRRHFKRMRFPPFDDEEPPLDYADNLLDVEPLEAIQLELDEEEDSAVHEWFYDHKPLVKTKLINGPSYRKWHLSLPIMATLYRLAGQLLSDLIDRNYFYLFDMESFFTAKALNMCIPGGPKFEPLYRDMEKGDEDWNEFNDINKLIIRQPLRTEYRIAFPHLYNNRPRKVRLGVYHTPMIMYIKTEDPDLPAFYYDPLINPITSAIKVDRRERRTIEEDDDEDFCLPDGVEPLLKGTELYTDTTAAGISLLFAPKPFNMRSGRTRRAEDIPLVSEWYKEHCPPAYPVRVSYQKLLKCYVLNELHHRPPKAQKKKHLFRSLQATKFFQTTELDWAEAGLQVCKQGYNMLNLLIHRKNLNYLHLDYNFNLKPVKTLTTKERKKSRFGNAFHLCREILRLTKLVVDANIQFRLGNVDAFQLADGLQYIFSHVGQLTGMYRYKYPPPSQQRQQIAEIEKQSRESTQLTAVTTRTTNVHGDELIITTTSPYEQQAFASKTDWRVRAISATNLYLRVNHIYVNSDDIKETGYTYIMPKNILKKFICIADLRTQIAGFLYGLSPQDNPQVKEIRCIAIPPQHGTHQMVTLPANLPEHEFLNDLEPLGWMHTQPNEAPQLSPQDLTSHAKILENNKQWDGEKCIILTCSFTPGSCSLTAYKLTPSGYEWGRSNKDSGSNPHGYLPTHYEKVQMLLSDRFLGFYMVPDNTPWNFNFMGVKHDPLMKYNMKLGTPRDFYHEDHRPTHFLEFSNIDEGEVAEGDREDTFT</sequence>
<dbReference type="Pfam" id="PF01398">
    <property type="entry name" value="JAB"/>
    <property type="match status" value="1"/>
</dbReference>
<evidence type="ECO:0000256" key="1">
    <source>
        <dbReference type="ARBA" id="ARBA00004123"/>
    </source>
</evidence>
<dbReference type="Pfam" id="PF08084">
    <property type="entry name" value="PROCT"/>
    <property type="match status" value="1"/>
</dbReference>
<dbReference type="Proteomes" id="UP000026960">
    <property type="component" value="Chromosome 5"/>
</dbReference>
<dbReference type="GO" id="GO:0005682">
    <property type="term" value="C:U5 snRNP"/>
    <property type="evidence" value="ECO:0007669"/>
    <property type="project" value="TreeGrafter"/>
</dbReference>
<dbReference type="GO" id="GO:0008237">
    <property type="term" value="F:metallopeptidase activity"/>
    <property type="evidence" value="ECO:0007669"/>
    <property type="project" value="InterPro"/>
</dbReference>
<dbReference type="Gene3D" id="3.40.140.10">
    <property type="entry name" value="Cytidine Deaminase, domain 2"/>
    <property type="match status" value="1"/>
</dbReference>
<evidence type="ECO:0000256" key="2">
    <source>
        <dbReference type="ARBA" id="ARBA00022664"/>
    </source>
</evidence>
<proteinExistence type="predicted"/>
<reference evidence="6" key="2">
    <citation type="submission" date="2015-03" db="UniProtKB">
        <authorList>
            <consortium name="EnsemblPlants"/>
        </authorList>
    </citation>
    <scope>IDENTIFICATION</scope>
</reference>
<protein>
    <recommendedName>
        <fullName evidence="5">MPN domain-containing protein</fullName>
    </recommendedName>
</protein>
<dbReference type="InterPro" id="IPR012591">
    <property type="entry name" value="PRO8NT"/>
</dbReference>
<dbReference type="InterPro" id="IPR000555">
    <property type="entry name" value="JAMM/MPN+_dom"/>
</dbReference>
<keyword evidence="2" id="KW-0507">mRNA processing</keyword>
<dbReference type="InterPro" id="IPR012592">
    <property type="entry name" value="PROCN"/>
</dbReference>
<dbReference type="InterPro" id="IPR037518">
    <property type="entry name" value="MPN"/>
</dbReference>
<organism evidence="6">
    <name type="scientific">Oryza barthii</name>
    <dbReference type="NCBI Taxonomy" id="65489"/>
    <lineage>
        <taxon>Eukaryota</taxon>
        <taxon>Viridiplantae</taxon>
        <taxon>Streptophyta</taxon>
        <taxon>Embryophyta</taxon>
        <taxon>Tracheophyta</taxon>
        <taxon>Spermatophyta</taxon>
        <taxon>Magnoliopsida</taxon>
        <taxon>Liliopsida</taxon>
        <taxon>Poales</taxon>
        <taxon>Poaceae</taxon>
        <taxon>BOP clade</taxon>
        <taxon>Oryzoideae</taxon>
        <taxon>Oryzeae</taxon>
        <taxon>Oryzinae</taxon>
        <taxon>Oryza</taxon>
    </lineage>
</organism>
<dbReference type="GO" id="GO:0017070">
    <property type="term" value="F:U6 snRNA binding"/>
    <property type="evidence" value="ECO:0007669"/>
    <property type="project" value="TreeGrafter"/>
</dbReference>